<dbReference type="Pfam" id="PF00534">
    <property type="entry name" value="Glycos_transf_1"/>
    <property type="match status" value="1"/>
</dbReference>
<protein>
    <submittedName>
        <fullName evidence="4">UDP-glucose:(Heptosyl)LPS alpha-1,3-glucosyltransferase</fullName>
    </submittedName>
</protein>
<dbReference type="EMBL" id="CAADFG010000253">
    <property type="protein sequence ID" value="VFK02098.1"/>
    <property type="molecule type" value="Genomic_DNA"/>
</dbReference>
<evidence type="ECO:0000313" key="4">
    <source>
        <dbReference type="EMBL" id="VFK05267.1"/>
    </source>
</evidence>
<feature type="domain" description="Glycosyl transferase family 1" evidence="1">
    <location>
        <begin position="181"/>
        <end position="325"/>
    </location>
</feature>
<dbReference type="EMBL" id="CAADFI010000254">
    <property type="protein sequence ID" value="VFK01982.1"/>
    <property type="molecule type" value="Genomic_DNA"/>
</dbReference>
<dbReference type="PANTHER" id="PTHR12526">
    <property type="entry name" value="GLYCOSYLTRANSFERASE"/>
    <property type="match status" value="1"/>
</dbReference>
<evidence type="ECO:0000313" key="2">
    <source>
        <dbReference type="EMBL" id="VFK01982.1"/>
    </source>
</evidence>
<evidence type="ECO:0000313" key="3">
    <source>
        <dbReference type="EMBL" id="VFK02098.1"/>
    </source>
</evidence>
<name>A0A450VKM7_9GAMM</name>
<evidence type="ECO:0000259" key="1">
    <source>
        <dbReference type="Pfam" id="PF00534"/>
    </source>
</evidence>
<dbReference type="SUPFAM" id="SSF53756">
    <property type="entry name" value="UDP-Glycosyltransferase/glycogen phosphorylase"/>
    <property type="match status" value="1"/>
</dbReference>
<dbReference type="GO" id="GO:1901135">
    <property type="term" value="P:carbohydrate derivative metabolic process"/>
    <property type="evidence" value="ECO:0007669"/>
    <property type="project" value="UniProtKB-ARBA"/>
</dbReference>
<keyword evidence="4" id="KW-0808">Transferase</keyword>
<dbReference type="AlphaFoldDB" id="A0A450VKM7"/>
<dbReference type="InterPro" id="IPR001296">
    <property type="entry name" value="Glyco_trans_1"/>
</dbReference>
<organism evidence="4">
    <name type="scientific">Candidatus Kentrum eta</name>
    <dbReference type="NCBI Taxonomy" id="2126337"/>
    <lineage>
        <taxon>Bacteria</taxon>
        <taxon>Pseudomonadati</taxon>
        <taxon>Pseudomonadota</taxon>
        <taxon>Gammaproteobacteria</taxon>
        <taxon>Candidatus Kentrum</taxon>
    </lineage>
</organism>
<sequence length="369" mass="41134">MGNNSQIRKIFVLRRNSGQGGAEKSAERLASQLSRYYSVERMWAGNPYRGIVIPGSSGPPWWRSWRYTRHIDGLGLVRKGQLVLSLEYGPDCDIYRAGDGVHRLNVLRRYGKRKGWMLNPWHWFAPRQERKCLESAKVIVANSNLVERLLHTEYPHLAHKTTTIYNGFDPSIYKTTDRPRSQLREALGLPSDGLMLLLSGHSFVRKGLHHAITLLDRLVHDAGKEAFLVVAGKGDAGFVAEQIKKAGLTRRIHFLGSVSGIDRYYQAADFMVLPTREDPFSNACLEALACGCPVITSDQNGAAEILDETNGMVMGSRFDEADFVRAAGFICHFHENPRVVAGTVSHLTQADEILAYRNLIGRLFGASGG</sequence>
<accession>A0A450VKM7</accession>
<reference evidence="4" key="1">
    <citation type="submission" date="2019-02" db="EMBL/GenBank/DDBJ databases">
        <authorList>
            <person name="Gruber-Vodicka R. H."/>
            <person name="Seah K. B. B."/>
        </authorList>
    </citation>
    <scope>NUCLEOTIDE SEQUENCE</scope>
    <source>
        <strain evidence="4">BECK_SA2B12</strain>
        <strain evidence="3">BECK_SA2B15</strain>
        <strain evidence="2">BECK_SA2B20</strain>
    </source>
</reference>
<gene>
    <name evidence="3" type="ORF">BECKH772A_GA0070896_102535</name>
    <name evidence="2" type="ORF">BECKH772B_GA0070898_102542</name>
    <name evidence="4" type="ORF">BECKH772C_GA0070978_102535</name>
</gene>
<dbReference type="PANTHER" id="PTHR12526:SF623">
    <property type="entry name" value="WABG"/>
    <property type="match status" value="1"/>
</dbReference>
<dbReference type="EMBL" id="CAADFJ010000253">
    <property type="protein sequence ID" value="VFK05267.1"/>
    <property type="molecule type" value="Genomic_DNA"/>
</dbReference>
<dbReference type="CDD" id="cd03801">
    <property type="entry name" value="GT4_PimA-like"/>
    <property type="match status" value="1"/>
</dbReference>
<dbReference type="GO" id="GO:0016757">
    <property type="term" value="F:glycosyltransferase activity"/>
    <property type="evidence" value="ECO:0007669"/>
    <property type="project" value="InterPro"/>
</dbReference>
<dbReference type="Gene3D" id="3.40.50.2000">
    <property type="entry name" value="Glycogen Phosphorylase B"/>
    <property type="match status" value="2"/>
</dbReference>
<proteinExistence type="predicted"/>